<dbReference type="Gene3D" id="1.10.10.10">
    <property type="entry name" value="Winged helix-like DNA-binding domain superfamily/Winged helix DNA-binding domain"/>
    <property type="match status" value="1"/>
</dbReference>
<dbReference type="InterPro" id="IPR016032">
    <property type="entry name" value="Sig_transdc_resp-reg_C-effctor"/>
</dbReference>
<protein>
    <submittedName>
        <fullName evidence="4">LuxR family transcriptional regulator</fullName>
    </submittedName>
</protein>
<comment type="caution">
    <text evidence="4">The sequence shown here is derived from an EMBL/GenBank/DDBJ whole genome shotgun (WGS) entry which is preliminary data.</text>
</comment>
<dbReference type="PANTHER" id="PTHR16305:SF35">
    <property type="entry name" value="TRANSCRIPTIONAL ACTIVATOR DOMAIN"/>
    <property type="match status" value="1"/>
</dbReference>
<evidence type="ECO:0000256" key="1">
    <source>
        <dbReference type="ARBA" id="ARBA00022741"/>
    </source>
</evidence>
<dbReference type="EMBL" id="JBEOZM010000029">
    <property type="protein sequence ID" value="MER6273289.1"/>
    <property type="molecule type" value="Genomic_DNA"/>
</dbReference>
<evidence type="ECO:0000313" key="5">
    <source>
        <dbReference type="Proteomes" id="UP001490365"/>
    </source>
</evidence>
<reference evidence="4 5" key="1">
    <citation type="submission" date="2024-06" db="EMBL/GenBank/DDBJ databases">
        <title>The Natural Products Discovery Center: Release of the First 8490 Sequenced Strains for Exploring Actinobacteria Biosynthetic Diversity.</title>
        <authorList>
            <person name="Kalkreuter E."/>
            <person name="Kautsar S.A."/>
            <person name="Yang D."/>
            <person name="Bader C.D."/>
            <person name="Teijaro C.N."/>
            <person name="Fluegel L."/>
            <person name="Davis C.M."/>
            <person name="Simpson J.R."/>
            <person name="Lauterbach L."/>
            <person name="Steele A.D."/>
            <person name="Gui C."/>
            <person name="Meng S."/>
            <person name="Li G."/>
            <person name="Viehrig K."/>
            <person name="Ye F."/>
            <person name="Su P."/>
            <person name="Kiefer A.F."/>
            <person name="Nichols A."/>
            <person name="Cepeda A.J."/>
            <person name="Yan W."/>
            <person name="Fan B."/>
            <person name="Jiang Y."/>
            <person name="Adhikari A."/>
            <person name="Zheng C.-J."/>
            <person name="Schuster L."/>
            <person name="Cowan T.M."/>
            <person name="Smanski M.J."/>
            <person name="Chevrette M.G."/>
            <person name="De Carvalho L.P.S."/>
            <person name="Shen B."/>
        </authorList>
    </citation>
    <scope>NUCLEOTIDE SEQUENCE [LARGE SCALE GENOMIC DNA]</scope>
    <source>
        <strain evidence="4 5">NPDC001694</strain>
    </source>
</reference>
<evidence type="ECO:0000313" key="4">
    <source>
        <dbReference type="EMBL" id="MER6273289.1"/>
    </source>
</evidence>
<proteinExistence type="predicted"/>
<keyword evidence="1" id="KW-0547">Nucleotide-binding</keyword>
<dbReference type="Gene3D" id="1.25.40.10">
    <property type="entry name" value="Tetratricopeptide repeat domain"/>
    <property type="match status" value="1"/>
</dbReference>
<dbReference type="CDD" id="cd06170">
    <property type="entry name" value="LuxR_C_like"/>
    <property type="match status" value="1"/>
</dbReference>
<dbReference type="InterPro" id="IPR027417">
    <property type="entry name" value="P-loop_NTPase"/>
</dbReference>
<dbReference type="Pfam" id="PF13191">
    <property type="entry name" value="AAA_16"/>
    <property type="match status" value="1"/>
</dbReference>
<accession>A0ABV1TUA4</accession>
<dbReference type="PANTHER" id="PTHR16305">
    <property type="entry name" value="TESTICULAR SOLUBLE ADENYLYL CYCLASE"/>
    <property type="match status" value="1"/>
</dbReference>
<dbReference type="Proteomes" id="UP001490365">
    <property type="component" value="Unassembled WGS sequence"/>
</dbReference>
<evidence type="ECO:0000256" key="2">
    <source>
        <dbReference type="ARBA" id="ARBA00022840"/>
    </source>
</evidence>
<dbReference type="RefSeq" id="WP_351961566.1">
    <property type="nucleotide sequence ID" value="NZ_JBEOZM010000029.1"/>
</dbReference>
<dbReference type="InterPro" id="IPR000792">
    <property type="entry name" value="Tscrpt_reg_LuxR_C"/>
</dbReference>
<dbReference type="SUPFAM" id="SSF46894">
    <property type="entry name" value="C-terminal effector domain of the bipartite response regulators"/>
    <property type="match status" value="1"/>
</dbReference>
<dbReference type="PRINTS" id="PR00038">
    <property type="entry name" value="HTHLUXR"/>
</dbReference>
<dbReference type="InterPro" id="IPR011990">
    <property type="entry name" value="TPR-like_helical_dom_sf"/>
</dbReference>
<feature type="domain" description="HTH luxR-type" evidence="3">
    <location>
        <begin position="940"/>
        <end position="1005"/>
    </location>
</feature>
<sequence length="1008" mass="106075">MTEHLPVSARALRRVPLVGRHEELRVLAGHVTGAQAQDGPGGAVLLTGEPGIGKTRLLDRLAGTCPEHRVVQTAGVRPEARLGFAALHGLLRPFLDGLDTLPPPQREALGAAFGRVSGTAADRYLVGLATLTLLAGAAAVRPLLALVDDVQWLDPESADVLAFVGRCLHGDAVALVLAGRDDRDGPDPFDGIPVLSLTGLPPADARDLLAANSAGRLDPAVADRIAAETGGNPLALLRLTRTLTAEQLSGTAPLPAALPVPGPLRAHFQRRVRALPAETRTLLLLMAAAAPQESAERWRAAGCLGIPAHAADAATAAGILTREHATGFRHPVFRSAVYWGAEAADRRLVHAALAAVTDPVRAPDRRAWHRAEATVGLDAEVAGELEAAARHARAGGGPAAQAAFLLRAAELSPTDRVPRFLAAARAHLALGNPASAQAALDRAETELGPGDALLRARVRQTRTRVDLYSARLTGIPARLLDAARSVAESDAPQARRLLVEGLAAAVVGHGGPGATTPYEFAAAVLASPALRPTDSAPADLLLRGLAARLHDDHLSAVPLLRRALQAFGSEPLGSEPLENGPFGSEPFENGAIGGEKFGSEPFENGAFGGEKFGSEPLENDAIGGEKFGSEPFENGAFGGEEFGGEEEPGWDGVPLAVLALFAAEDVWDDVGGRAACTRLAGHARDTGALGALQTALMVQALWDVRAGRFGAARSGFEEAAELAAAMDLPPHGPAQQIELLAWSGREAETRAAAAEIAEVWERQHGNDDFGDRARACLAVLETGLGRYPQALACARVVMEKDRPGTGTRVLHEVVEAGVRSGDHRAAKQALARLEERAAASGTPWAKGLLARCRALMADDEHAEAYYAESVELLGRTGIVTEAARSRLLYGEWLRRRRRRGQARDQLRTAHRMFAGMGAVAFAERARAGLAATGEQARTRTGPAGRALTRREREVARLAAGGVMNADIAVRLFISVSTVEYHLGKVFRKLGVTSRRHLTSVLDAEARLP</sequence>
<dbReference type="InterPro" id="IPR036388">
    <property type="entry name" value="WH-like_DNA-bd_sf"/>
</dbReference>
<evidence type="ECO:0000259" key="3">
    <source>
        <dbReference type="PROSITE" id="PS50043"/>
    </source>
</evidence>
<dbReference type="SUPFAM" id="SSF52540">
    <property type="entry name" value="P-loop containing nucleoside triphosphate hydrolases"/>
    <property type="match status" value="1"/>
</dbReference>
<dbReference type="InterPro" id="IPR041664">
    <property type="entry name" value="AAA_16"/>
</dbReference>
<keyword evidence="2" id="KW-0067">ATP-binding</keyword>
<name>A0ABV1TUA4_9ACTN</name>
<organism evidence="4 5">
    <name type="scientific">Streptomyces sp. 900105755</name>
    <dbReference type="NCBI Taxonomy" id="3154389"/>
    <lineage>
        <taxon>Bacteria</taxon>
        <taxon>Bacillati</taxon>
        <taxon>Actinomycetota</taxon>
        <taxon>Actinomycetes</taxon>
        <taxon>Kitasatosporales</taxon>
        <taxon>Streptomycetaceae</taxon>
        <taxon>Streptomyces</taxon>
    </lineage>
</organism>
<dbReference type="PROSITE" id="PS50043">
    <property type="entry name" value="HTH_LUXR_2"/>
    <property type="match status" value="1"/>
</dbReference>
<dbReference type="Pfam" id="PF00196">
    <property type="entry name" value="GerE"/>
    <property type="match status" value="1"/>
</dbReference>
<dbReference type="SMART" id="SM00421">
    <property type="entry name" value="HTH_LUXR"/>
    <property type="match status" value="1"/>
</dbReference>
<keyword evidence="5" id="KW-1185">Reference proteome</keyword>
<gene>
    <name evidence="4" type="ORF">ABT211_39380</name>
</gene>
<dbReference type="SUPFAM" id="SSF48452">
    <property type="entry name" value="TPR-like"/>
    <property type="match status" value="1"/>
</dbReference>